<dbReference type="SUPFAM" id="SSF54637">
    <property type="entry name" value="Thioesterase/thiol ester dehydrase-isomerase"/>
    <property type="match status" value="1"/>
</dbReference>
<evidence type="ECO:0000313" key="3">
    <source>
        <dbReference type="Proteomes" id="UP000286045"/>
    </source>
</evidence>
<protein>
    <recommendedName>
        <fullName evidence="1">Thioesterase domain-containing protein</fullName>
    </recommendedName>
</protein>
<gene>
    <name evidence="2" type="ORF">EKO27_g8201</name>
</gene>
<evidence type="ECO:0000313" key="2">
    <source>
        <dbReference type="EMBL" id="RWA06908.1"/>
    </source>
</evidence>
<reference evidence="2 3" key="1">
    <citation type="submission" date="2018-12" db="EMBL/GenBank/DDBJ databases">
        <title>Draft genome sequence of Xylaria grammica IHI A82.</title>
        <authorList>
            <person name="Buettner E."/>
            <person name="Kellner H."/>
        </authorList>
    </citation>
    <scope>NUCLEOTIDE SEQUENCE [LARGE SCALE GENOMIC DNA]</scope>
    <source>
        <strain evidence="2 3">IHI A82</strain>
    </source>
</reference>
<sequence>MDSLDHAHFAAIPWCARHLQGDRVIARPPSCRTLKPADEDTLFADTLNSERGILRMLQVYEEPLSPTERVNEVKAFVTLGSGLNGYPSVCHGGLVMAILDEVISDLVPINQRRGTAPGGAHMTAYLNTNFIKPVPTPATVLTRAWFTKIEGRKYFMQGTMEDEDGVVLARADALFVQLKSSL</sequence>
<dbReference type="Pfam" id="PF03061">
    <property type="entry name" value="4HBT"/>
    <property type="match status" value="1"/>
</dbReference>
<dbReference type="Proteomes" id="UP000286045">
    <property type="component" value="Unassembled WGS sequence"/>
</dbReference>
<feature type="domain" description="Thioesterase" evidence="1">
    <location>
        <begin position="89"/>
        <end position="168"/>
    </location>
</feature>
<dbReference type="InterPro" id="IPR052061">
    <property type="entry name" value="PTE-AB_protein"/>
</dbReference>
<name>A0A439CXQ5_9PEZI</name>
<dbReference type="Gene3D" id="3.10.129.10">
    <property type="entry name" value="Hotdog Thioesterase"/>
    <property type="match status" value="1"/>
</dbReference>
<dbReference type="AlphaFoldDB" id="A0A439CXQ5"/>
<dbReference type="PANTHER" id="PTHR47260">
    <property type="entry name" value="UPF0644 PROTEIN PB2B4.06"/>
    <property type="match status" value="1"/>
</dbReference>
<organism evidence="2 3">
    <name type="scientific">Xylaria grammica</name>
    <dbReference type="NCBI Taxonomy" id="363999"/>
    <lineage>
        <taxon>Eukaryota</taxon>
        <taxon>Fungi</taxon>
        <taxon>Dikarya</taxon>
        <taxon>Ascomycota</taxon>
        <taxon>Pezizomycotina</taxon>
        <taxon>Sordariomycetes</taxon>
        <taxon>Xylariomycetidae</taxon>
        <taxon>Xylariales</taxon>
        <taxon>Xylariaceae</taxon>
        <taxon>Xylaria</taxon>
    </lineage>
</organism>
<dbReference type="EMBL" id="RYZI01000298">
    <property type="protein sequence ID" value="RWA06908.1"/>
    <property type="molecule type" value="Genomic_DNA"/>
</dbReference>
<dbReference type="PANTHER" id="PTHR47260:SF6">
    <property type="entry name" value="THIOESTERASE DOMAIN-CONTAINING PROTEIN"/>
    <property type="match status" value="1"/>
</dbReference>
<accession>A0A439CXQ5</accession>
<proteinExistence type="predicted"/>
<dbReference type="InterPro" id="IPR006683">
    <property type="entry name" value="Thioestr_dom"/>
</dbReference>
<dbReference type="STRING" id="363999.A0A439CXQ5"/>
<evidence type="ECO:0000259" key="1">
    <source>
        <dbReference type="Pfam" id="PF03061"/>
    </source>
</evidence>
<dbReference type="InterPro" id="IPR029069">
    <property type="entry name" value="HotDog_dom_sf"/>
</dbReference>
<comment type="caution">
    <text evidence="2">The sequence shown here is derived from an EMBL/GenBank/DDBJ whole genome shotgun (WGS) entry which is preliminary data.</text>
</comment>
<keyword evidence="3" id="KW-1185">Reference proteome</keyword>
<dbReference type="CDD" id="cd03443">
    <property type="entry name" value="PaaI_thioesterase"/>
    <property type="match status" value="1"/>
</dbReference>